<keyword evidence="4" id="KW-1185">Reference proteome</keyword>
<feature type="domain" description="Spore coat protein U/FanG" evidence="2">
    <location>
        <begin position="27"/>
        <end position="157"/>
    </location>
</feature>
<organism evidence="3 4">
    <name type="scientific">Paragemmobacter aquarius</name>
    <dbReference type="NCBI Taxonomy" id="2169400"/>
    <lineage>
        <taxon>Bacteria</taxon>
        <taxon>Pseudomonadati</taxon>
        <taxon>Pseudomonadota</taxon>
        <taxon>Alphaproteobacteria</taxon>
        <taxon>Rhodobacterales</taxon>
        <taxon>Paracoccaceae</taxon>
        <taxon>Paragemmobacter</taxon>
    </lineage>
</organism>
<gene>
    <name evidence="3" type="ORF">HYN69_12370</name>
</gene>
<evidence type="ECO:0000256" key="1">
    <source>
        <dbReference type="SAM" id="SignalP"/>
    </source>
</evidence>
<dbReference type="KEGG" id="geh:HYN69_12370"/>
<proteinExistence type="predicted"/>
<evidence type="ECO:0000313" key="4">
    <source>
        <dbReference type="Proteomes" id="UP000244496"/>
    </source>
</evidence>
<dbReference type="EMBL" id="CP028918">
    <property type="protein sequence ID" value="AWB49192.1"/>
    <property type="molecule type" value="Genomic_DNA"/>
</dbReference>
<dbReference type="PANTHER" id="PTHR37089">
    <property type="entry name" value="PROTEIN U-RELATED"/>
    <property type="match status" value="1"/>
</dbReference>
<name>A0A2S0UN24_9RHOB</name>
<evidence type="ECO:0000259" key="2">
    <source>
        <dbReference type="Pfam" id="PF05229"/>
    </source>
</evidence>
<feature type="chain" id="PRO_5015657773" description="Spore coat protein U/FanG domain-containing protein" evidence="1">
    <location>
        <begin position="24"/>
        <end position="162"/>
    </location>
</feature>
<dbReference type="Pfam" id="PF05229">
    <property type="entry name" value="SCPU"/>
    <property type="match status" value="1"/>
</dbReference>
<keyword evidence="1" id="KW-0732">Signal</keyword>
<reference evidence="3 4" key="1">
    <citation type="submission" date="2018-04" db="EMBL/GenBank/DDBJ databases">
        <title>Genome sequencing of Gemmobacter.</title>
        <authorList>
            <person name="Yi H."/>
            <person name="Baek M.-G."/>
        </authorList>
    </citation>
    <scope>NUCLEOTIDE SEQUENCE [LARGE SCALE GENOMIC DNA]</scope>
    <source>
        <strain evidence="3 4">HYN0069</strain>
    </source>
</reference>
<dbReference type="RefSeq" id="WP_108436009.1">
    <property type="nucleotide sequence ID" value="NZ_CP028918.1"/>
</dbReference>
<accession>A0A2S0UN24</accession>
<protein>
    <recommendedName>
        <fullName evidence="2">Spore coat protein U/FanG domain-containing protein</fullName>
    </recommendedName>
</protein>
<dbReference type="InterPro" id="IPR007893">
    <property type="entry name" value="Spore_coat_U/FanG"/>
</dbReference>
<dbReference type="Proteomes" id="UP000244496">
    <property type="component" value="Chromosome"/>
</dbReference>
<sequence>MSVRLRFPLGIFVAFAFVSPSFADTATNTLAVNLNVVQTCTVASGTLSFPTDTFGTPIQSDPATITVTCNAGSTAPTITIGVGSNALAGVVPRRMKLSTGAEFLAYTLTSGATAIVTDTGMPLTDNADSTYSAALFATTTVPESATIGSYSDSVVMTVTYTN</sequence>
<dbReference type="AlphaFoldDB" id="A0A2S0UN24"/>
<feature type="signal peptide" evidence="1">
    <location>
        <begin position="1"/>
        <end position="23"/>
    </location>
</feature>
<dbReference type="InterPro" id="IPR053167">
    <property type="entry name" value="Spore_coat_component"/>
</dbReference>
<evidence type="ECO:0000313" key="3">
    <source>
        <dbReference type="EMBL" id="AWB49192.1"/>
    </source>
</evidence>
<dbReference type="PANTHER" id="PTHR37089:SF1">
    <property type="entry name" value="MEMBRANE PROTEIN"/>
    <property type="match status" value="1"/>
</dbReference>